<feature type="binding site" evidence="4">
    <location>
        <position position="208"/>
    </location>
    <ligand>
        <name>pyruvate</name>
        <dbReference type="ChEBI" id="CHEBI:15361"/>
    </ligand>
</feature>
<reference evidence="6" key="1">
    <citation type="submission" date="2016-10" db="EMBL/GenBank/DDBJ databases">
        <authorList>
            <person name="Varghese N."/>
            <person name="Submissions S."/>
        </authorList>
    </citation>
    <scope>NUCLEOTIDE SEQUENCE [LARGE SCALE GENOMIC DNA]</scope>
    <source>
        <strain evidence="6">CGMCC 1.6963</strain>
    </source>
</reference>
<sequence length="303" mass="31563">MSTSPLSNGVWGVVATPFNGSTYDLDEGSLARLVEHYEQVGVTGLTVLGVFGEAAALSSEERRAVLETVADTVELPLVVGATTLATAPVIEEVRLAQEVLGDRMAGAMVQVNSGNAEVLSRHLKAVHEATGAGVVVQDYPLVSGVRISGQALAAAAKSLPFVIGVKAEAPPTSTAVPALTQALDVPVFGGLGGIGLLDELAGGSAGAMTGFSYPEGLIACVDAWRTGNYEAAREAFLPYLPLVNFEQQAGIALAIRKECLRQRGLIMESSVRPPALPMPEVLLDQLRRHLNAVETATTLQGVR</sequence>
<dbReference type="InterPro" id="IPR013785">
    <property type="entry name" value="Aldolase_TIM"/>
</dbReference>
<comment type="similarity">
    <text evidence="1 3">Belongs to the DapA family.</text>
</comment>
<dbReference type="Gene3D" id="3.20.20.70">
    <property type="entry name" value="Aldolase class I"/>
    <property type="match status" value="1"/>
</dbReference>
<dbReference type="OrthoDB" id="3175637at2"/>
<dbReference type="CDD" id="cd00408">
    <property type="entry name" value="DHDPS-like"/>
    <property type="match status" value="1"/>
</dbReference>
<dbReference type="GO" id="GO:0005829">
    <property type="term" value="C:cytosol"/>
    <property type="evidence" value="ECO:0007669"/>
    <property type="project" value="TreeGrafter"/>
</dbReference>
<dbReference type="PANTHER" id="PTHR12128">
    <property type="entry name" value="DIHYDRODIPICOLINATE SYNTHASE"/>
    <property type="match status" value="1"/>
</dbReference>
<evidence type="ECO:0000256" key="4">
    <source>
        <dbReference type="PIRSR" id="PIRSR001365-2"/>
    </source>
</evidence>
<name>A0A1H9WDM9_9MICO</name>
<dbReference type="RefSeq" id="WP_091759260.1">
    <property type="nucleotide sequence ID" value="NZ_FOHB01000005.1"/>
</dbReference>
<evidence type="ECO:0000256" key="2">
    <source>
        <dbReference type="ARBA" id="ARBA00023239"/>
    </source>
</evidence>
<keyword evidence="6" id="KW-1185">Reference proteome</keyword>
<dbReference type="SMART" id="SM01130">
    <property type="entry name" value="DHDPS"/>
    <property type="match status" value="1"/>
</dbReference>
<dbReference type="Pfam" id="PF00701">
    <property type="entry name" value="DHDPS"/>
    <property type="match status" value="1"/>
</dbReference>
<gene>
    <name evidence="5" type="ORF">SAMN05216199_2833</name>
</gene>
<dbReference type="EMBL" id="FOHB01000005">
    <property type="protein sequence ID" value="SES32020.1"/>
    <property type="molecule type" value="Genomic_DNA"/>
</dbReference>
<accession>A0A1H9WDM9</accession>
<dbReference type="Proteomes" id="UP000199019">
    <property type="component" value="Unassembled WGS sequence"/>
</dbReference>
<evidence type="ECO:0000313" key="6">
    <source>
        <dbReference type="Proteomes" id="UP000199019"/>
    </source>
</evidence>
<evidence type="ECO:0000256" key="3">
    <source>
        <dbReference type="PIRNR" id="PIRNR001365"/>
    </source>
</evidence>
<evidence type="ECO:0000313" key="5">
    <source>
        <dbReference type="EMBL" id="SES32020.1"/>
    </source>
</evidence>
<dbReference type="AlphaFoldDB" id="A0A1H9WDM9"/>
<protein>
    <submittedName>
        <fullName evidence="5">4-hydroxy-tetrahydrodipicolinate synthase</fullName>
    </submittedName>
</protein>
<dbReference type="SUPFAM" id="SSF51569">
    <property type="entry name" value="Aldolase"/>
    <property type="match status" value="1"/>
</dbReference>
<organism evidence="5 6">
    <name type="scientific">Pedococcus cremeus</name>
    <dbReference type="NCBI Taxonomy" id="587636"/>
    <lineage>
        <taxon>Bacteria</taxon>
        <taxon>Bacillati</taxon>
        <taxon>Actinomycetota</taxon>
        <taxon>Actinomycetes</taxon>
        <taxon>Micrococcales</taxon>
        <taxon>Intrasporangiaceae</taxon>
        <taxon>Pedococcus</taxon>
    </lineage>
</organism>
<dbReference type="PANTHER" id="PTHR12128:SF66">
    <property type="entry name" value="4-HYDROXY-2-OXOGLUTARATE ALDOLASE, MITOCHONDRIAL"/>
    <property type="match status" value="1"/>
</dbReference>
<dbReference type="InterPro" id="IPR002220">
    <property type="entry name" value="DapA-like"/>
</dbReference>
<dbReference type="STRING" id="587636.SAMN05216199_2833"/>
<dbReference type="GO" id="GO:0008840">
    <property type="term" value="F:4-hydroxy-tetrahydrodipicolinate synthase activity"/>
    <property type="evidence" value="ECO:0007669"/>
    <property type="project" value="TreeGrafter"/>
</dbReference>
<keyword evidence="2 3" id="KW-0456">Lyase</keyword>
<dbReference type="PIRSF" id="PIRSF001365">
    <property type="entry name" value="DHDPS"/>
    <property type="match status" value="1"/>
</dbReference>
<evidence type="ECO:0000256" key="1">
    <source>
        <dbReference type="ARBA" id="ARBA00007592"/>
    </source>
</evidence>
<proteinExistence type="inferred from homology"/>